<evidence type="ECO:0000313" key="3">
    <source>
        <dbReference type="EMBL" id="AII87838.1"/>
    </source>
</evidence>
<evidence type="ECO:0008006" key="5">
    <source>
        <dbReference type="Google" id="ProtNLM"/>
    </source>
</evidence>
<organism evidence="3 4">
    <name type="scientific">Planktomarina temperata RCA23</name>
    <dbReference type="NCBI Taxonomy" id="666509"/>
    <lineage>
        <taxon>Bacteria</taxon>
        <taxon>Pseudomonadati</taxon>
        <taxon>Pseudomonadota</taxon>
        <taxon>Alphaproteobacteria</taxon>
        <taxon>Rhodobacterales</taxon>
        <taxon>Paracoccaceae</taxon>
        <taxon>Planktomarina</taxon>
    </lineage>
</organism>
<dbReference type="Pfam" id="PF14563">
    <property type="entry name" value="DUF4444"/>
    <property type="match status" value="1"/>
</dbReference>
<dbReference type="InterPro" id="IPR004143">
    <property type="entry name" value="BPL_LPL_catalytic"/>
</dbReference>
<dbReference type="KEGG" id="ptp:RCA23_c23150"/>
<evidence type="ECO:0000259" key="1">
    <source>
        <dbReference type="Pfam" id="PF14563"/>
    </source>
</evidence>
<dbReference type="InterPro" id="IPR028044">
    <property type="entry name" value="DUF4444"/>
</dbReference>
<protein>
    <recommendedName>
        <fullName evidence="5">DUF4444 domain-containing protein</fullName>
    </recommendedName>
</protein>
<evidence type="ECO:0000259" key="2">
    <source>
        <dbReference type="Pfam" id="PF16917"/>
    </source>
</evidence>
<accession>A0AAN0RKD2</accession>
<dbReference type="InterPro" id="IPR045864">
    <property type="entry name" value="aa-tRNA-synth_II/BPL/LPL"/>
</dbReference>
<dbReference type="EMBL" id="CP003984">
    <property type="protein sequence ID" value="AII87838.1"/>
    <property type="molecule type" value="Genomic_DNA"/>
</dbReference>
<dbReference type="Proteomes" id="UP000028680">
    <property type="component" value="Chromosome"/>
</dbReference>
<dbReference type="Pfam" id="PF16917">
    <property type="entry name" value="BPL_LplA_LipB_2"/>
    <property type="match status" value="1"/>
</dbReference>
<gene>
    <name evidence="3" type="ORF">RCA23_c23150</name>
</gene>
<evidence type="ECO:0000313" key="4">
    <source>
        <dbReference type="Proteomes" id="UP000028680"/>
    </source>
</evidence>
<feature type="domain" description="BPL/LPL catalytic" evidence="2">
    <location>
        <begin position="9"/>
        <end position="189"/>
    </location>
</feature>
<name>A0AAN0RKD2_9RHOB</name>
<feature type="domain" description="DUF4444" evidence="1">
    <location>
        <begin position="195"/>
        <end position="235"/>
    </location>
</feature>
<dbReference type="Gene3D" id="2.30.30.100">
    <property type="match status" value="1"/>
</dbReference>
<reference evidence="3 4" key="1">
    <citation type="journal article" date="2014" name="ISME J.">
        <title>Adaptation of an abundant Roseobacter RCA organism to pelagic systems revealed by genomic and transcriptomic analyses.</title>
        <authorList>
            <person name="Voget S."/>
            <person name="Wemheuer B."/>
            <person name="Brinkhoff T."/>
            <person name="Vollmers J."/>
            <person name="Dietrich S."/>
            <person name="Giebel H.A."/>
            <person name="Beardsley C."/>
            <person name="Sardemann C."/>
            <person name="Bakenhus I."/>
            <person name="Billerbeck S."/>
            <person name="Daniel R."/>
            <person name="Simon M."/>
        </authorList>
    </citation>
    <scope>NUCLEOTIDE SEQUENCE [LARGE SCALE GENOMIC DNA]</scope>
    <source>
        <strain evidence="3 4">RCA23</strain>
    </source>
</reference>
<keyword evidence="4" id="KW-1185">Reference proteome</keyword>
<sequence>MTENQRPSFPPLFSGLAISGQINPFEKARAEATRGCDAGLVVYNLAANSLEAAIVFAPDVTLEEAMAVLPLCGIGFQNALGALAPPEVAVQLEWAGGLRINGARCGALRVAASTVDTDALPDWIVVGLTLPLWPESDAPGETPDHTALYAEGCAEVNALGLLESWVKHTLVGINTWSEDGVKSLHSNWRGLAHGIGEDIKIHGQAGTFLGVDEKFGMLLRSEVTTQLIPLSSVLEGN</sequence>
<dbReference type="RefSeq" id="WP_044050490.1">
    <property type="nucleotide sequence ID" value="NZ_CP003984.1"/>
</dbReference>
<dbReference type="Gene3D" id="3.30.930.10">
    <property type="entry name" value="Bira Bifunctional Protein, Domain 2"/>
    <property type="match status" value="1"/>
</dbReference>
<dbReference type="AlphaFoldDB" id="A0AAN0RKD2"/>
<proteinExistence type="predicted"/>